<keyword evidence="1" id="KW-1133">Transmembrane helix</keyword>
<dbReference type="EMBL" id="FNZR01000010">
    <property type="protein sequence ID" value="SEL80881.1"/>
    <property type="molecule type" value="Genomic_DNA"/>
</dbReference>
<keyword evidence="3" id="KW-1185">Reference proteome</keyword>
<dbReference type="SUPFAM" id="SSF49464">
    <property type="entry name" value="Carboxypeptidase regulatory domain-like"/>
    <property type="match status" value="1"/>
</dbReference>
<keyword evidence="1" id="KW-0812">Transmembrane</keyword>
<dbReference type="STRING" id="332977.SAMN05421740_110141"/>
<evidence type="ECO:0000313" key="2">
    <source>
        <dbReference type="EMBL" id="SEL80881.1"/>
    </source>
</evidence>
<gene>
    <name evidence="2" type="ORF">SAMN05421740_110141</name>
</gene>
<evidence type="ECO:0000256" key="1">
    <source>
        <dbReference type="SAM" id="Phobius"/>
    </source>
</evidence>
<protein>
    <recommendedName>
        <fullName evidence="4">CarboxypepD_reg-like domain-containing protein</fullName>
    </recommendedName>
</protein>
<keyword evidence="1" id="KW-0472">Membrane</keyword>
<reference evidence="3" key="1">
    <citation type="submission" date="2016-10" db="EMBL/GenBank/DDBJ databases">
        <authorList>
            <person name="Varghese N."/>
            <person name="Submissions S."/>
        </authorList>
    </citation>
    <scope>NUCLEOTIDE SEQUENCE [LARGE SCALE GENOMIC DNA]</scope>
    <source>
        <strain evidence="3">Jip14</strain>
    </source>
</reference>
<evidence type="ECO:0008006" key="4">
    <source>
        <dbReference type="Google" id="ProtNLM"/>
    </source>
</evidence>
<dbReference type="Proteomes" id="UP000198916">
    <property type="component" value="Unassembled WGS sequence"/>
</dbReference>
<dbReference type="InterPro" id="IPR008969">
    <property type="entry name" value="CarboxyPept-like_regulatory"/>
</dbReference>
<dbReference type="AlphaFoldDB" id="A0A1H7T7N9"/>
<evidence type="ECO:0000313" key="3">
    <source>
        <dbReference type="Proteomes" id="UP000198916"/>
    </source>
</evidence>
<organism evidence="2 3">
    <name type="scientific">Parapedobacter koreensis</name>
    <dbReference type="NCBI Taxonomy" id="332977"/>
    <lineage>
        <taxon>Bacteria</taxon>
        <taxon>Pseudomonadati</taxon>
        <taxon>Bacteroidota</taxon>
        <taxon>Sphingobacteriia</taxon>
        <taxon>Sphingobacteriales</taxon>
        <taxon>Sphingobacteriaceae</taxon>
        <taxon>Parapedobacter</taxon>
    </lineage>
</organism>
<accession>A0A1H7T7N9</accession>
<proteinExistence type="predicted"/>
<name>A0A1H7T7N9_9SPHI</name>
<sequence>MTCLYLQNDVKFFANCQLNCSFTTVKHRLFLFVGVFFLLLWSGMTVAQTAVEGIVFDKHTQQRIAQVYVYNTANDDGGYNNTRGEFSIQASPGDILIAAAKGYHPDTLVVKDKKIVLFNMERSTIWLDEVSVIARRSPEERLEENKREYSTAYSKGDAGSIFSVAPTGAGLSIDALYKLISREGKNSRRLQEIIEQDYRETVIDYRFTPELVSGVTGLKGETLIDFMRQYRPSYFFVLSANDYNLAFYIRSSLAQYRRNPAARRLPPFPETGK</sequence>
<feature type="transmembrane region" description="Helical" evidence="1">
    <location>
        <begin position="29"/>
        <end position="51"/>
    </location>
</feature>